<feature type="domain" description="Secretion system C-terminal sorting" evidence="9">
    <location>
        <begin position="679"/>
        <end position="753"/>
    </location>
</feature>
<comment type="similarity">
    <text evidence="1 6">Belongs to the peptidase S8 family.</text>
</comment>
<evidence type="ECO:0008006" key="12">
    <source>
        <dbReference type="Google" id="ProtNLM"/>
    </source>
</evidence>
<feature type="active site" description="Charge relay system" evidence="5 6">
    <location>
        <position position="160"/>
    </location>
</feature>
<sequence length="756" mass="81648">MKKLYSLLLLSCLSAPVWAQNQQGNTPKLSPVARQYMLELKKSGNTGEIMPGYVYRKMANGQTCVSALIKVSDAAMANDNLKNIGVYIGTKAGDIWTVQVPVEKMAPFTITPGVSYIQLDEPIRPNLDVARKTTRVDSVQGGYNLPMGYSGKDVVMGVIDFGFDYTHPTFYDTLGTRYRIQRVWELDGTGTPPPGYAYGREDRDTNSIRQHGTDNPHQMHGTSVTGIAAGSGFGSATNSRFRGMAYDADIVLVGVRRDSIGGQWMQGSFTDFIDGVSYIYRYADSVHKPAVVNISWGSHSGAHDGTSLFNQACDNMTGAGKLLVMSAGNEGQENIHLSKTFTATDTTISTFLTFTPTTYQRTWVDVWGEPGKTFCGEVTLYKNGVAGNTTQFVCIDDNIHDTMLIGSAGNDTCTVQFITSSAEPNGKPRMTINLFNKTADSVGVSLKGTSGTINAWDEYYYYGFPHGFQSAFDSLGKPWATTGNTITTVSEMGAAQSVLLVGAYASKITFTDINNQHRSYANYVPANRLVPFSSHGPMIDGRIKPDITAPGLTLATSVTSFDTSYTPTGSNSDNVVSEYVQPGTGKKYYYAEFIGTSASSPAAAGIVALLLQANPALTPTQLKTVLFSTAIVDNYTGAIPPTGNNNWGHGKINAYAAIKQVIQDAGVYNFQGKKLDCVLFPNPNEGVFTLDYTGNRSEKLNIAVYNISGSLVTSQEWSVSSGQNQKELNLSNLAKGYYVVKLMSATGSVSIKTLVK</sequence>
<keyword evidence="3 6" id="KW-0378">Hydrolase</keyword>
<dbReference type="InterPro" id="IPR015500">
    <property type="entry name" value="Peptidase_S8_subtilisin-rel"/>
</dbReference>
<dbReference type="PROSITE" id="PS00138">
    <property type="entry name" value="SUBTILASE_SER"/>
    <property type="match status" value="1"/>
</dbReference>
<evidence type="ECO:0000256" key="3">
    <source>
        <dbReference type="ARBA" id="ARBA00022801"/>
    </source>
</evidence>
<gene>
    <name evidence="10" type="ORF">DN068_14340</name>
</gene>
<dbReference type="NCBIfam" id="TIGR04183">
    <property type="entry name" value="Por_Secre_tail"/>
    <property type="match status" value="1"/>
</dbReference>
<dbReference type="InterPro" id="IPR000209">
    <property type="entry name" value="Peptidase_S8/S53_dom"/>
</dbReference>
<dbReference type="InterPro" id="IPR022398">
    <property type="entry name" value="Peptidase_S8_His-AS"/>
</dbReference>
<dbReference type="InterPro" id="IPR026444">
    <property type="entry name" value="Secre_tail"/>
</dbReference>
<proteinExistence type="inferred from homology"/>
<dbReference type="InterPro" id="IPR023828">
    <property type="entry name" value="Peptidase_S8_Ser-AS"/>
</dbReference>
<dbReference type="Proteomes" id="UP000248745">
    <property type="component" value="Unassembled WGS sequence"/>
</dbReference>
<keyword evidence="4 6" id="KW-0720">Serine protease</keyword>
<evidence type="ECO:0000256" key="1">
    <source>
        <dbReference type="ARBA" id="ARBA00011073"/>
    </source>
</evidence>
<evidence type="ECO:0000256" key="5">
    <source>
        <dbReference type="PIRSR" id="PIRSR615500-1"/>
    </source>
</evidence>
<dbReference type="Pfam" id="PF18962">
    <property type="entry name" value="Por_Secre_tail"/>
    <property type="match status" value="1"/>
</dbReference>
<feature type="active site" description="Charge relay system" evidence="5 6">
    <location>
        <position position="597"/>
    </location>
</feature>
<dbReference type="SUPFAM" id="SSF52743">
    <property type="entry name" value="Subtilisin-like"/>
    <property type="match status" value="1"/>
</dbReference>
<dbReference type="RefSeq" id="WP_110999625.1">
    <property type="nucleotide sequence ID" value="NZ_QKTW01000019.1"/>
</dbReference>
<name>A0A2W2AIP4_9BACT</name>
<dbReference type="OrthoDB" id="9792152at2"/>
<evidence type="ECO:0000256" key="2">
    <source>
        <dbReference type="ARBA" id="ARBA00022670"/>
    </source>
</evidence>
<dbReference type="PANTHER" id="PTHR43806">
    <property type="entry name" value="PEPTIDASE S8"/>
    <property type="match status" value="1"/>
</dbReference>
<evidence type="ECO:0000259" key="8">
    <source>
        <dbReference type="Pfam" id="PF00082"/>
    </source>
</evidence>
<dbReference type="GO" id="GO:0006508">
    <property type="term" value="P:proteolysis"/>
    <property type="evidence" value="ECO:0007669"/>
    <property type="project" value="UniProtKB-KW"/>
</dbReference>
<evidence type="ECO:0000256" key="6">
    <source>
        <dbReference type="PROSITE-ProRule" id="PRU01240"/>
    </source>
</evidence>
<accession>A0A2W2AIP4</accession>
<keyword evidence="2 6" id="KW-0645">Protease</keyword>
<comment type="caution">
    <text evidence="10">The sequence shown here is derived from an EMBL/GenBank/DDBJ whole genome shotgun (WGS) entry which is preliminary data.</text>
</comment>
<feature type="active site" description="Charge relay system" evidence="5 6">
    <location>
        <position position="220"/>
    </location>
</feature>
<evidence type="ECO:0000256" key="4">
    <source>
        <dbReference type="ARBA" id="ARBA00022825"/>
    </source>
</evidence>
<feature type="chain" id="PRO_5015915352" description="Peptidase S8" evidence="7">
    <location>
        <begin position="20"/>
        <end position="756"/>
    </location>
</feature>
<dbReference type="PROSITE" id="PS00137">
    <property type="entry name" value="SUBTILASE_HIS"/>
    <property type="match status" value="1"/>
</dbReference>
<reference evidence="10 11" key="1">
    <citation type="submission" date="2018-06" db="EMBL/GenBank/DDBJ databases">
        <title>Mucibacter soli gen. nov., sp. nov., a new member of the family Chitinophagaceae producing mucin.</title>
        <authorList>
            <person name="Kim M.-K."/>
            <person name="Park S."/>
            <person name="Kim T.-S."/>
            <person name="Joung Y."/>
            <person name="Han J.-H."/>
            <person name="Kim S.B."/>
        </authorList>
    </citation>
    <scope>NUCLEOTIDE SEQUENCE [LARGE SCALE GENOMIC DNA]</scope>
    <source>
        <strain evidence="10 11">R1-15</strain>
    </source>
</reference>
<feature type="signal peptide" evidence="7">
    <location>
        <begin position="1"/>
        <end position="19"/>
    </location>
</feature>
<dbReference type="PRINTS" id="PR00723">
    <property type="entry name" value="SUBTILISIN"/>
</dbReference>
<dbReference type="PROSITE" id="PS51892">
    <property type="entry name" value="SUBTILASE"/>
    <property type="match status" value="1"/>
</dbReference>
<dbReference type="InterPro" id="IPR036852">
    <property type="entry name" value="Peptidase_S8/S53_dom_sf"/>
</dbReference>
<dbReference type="EMBL" id="QKTW01000019">
    <property type="protein sequence ID" value="PZF72110.1"/>
    <property type="molecule type" value="Genomic_DNA"/>
</dbReference>
<feature type="domain" description="Peptidase S8/S53" evidence="8">
    <location>
        <begin position="151"/>
        <end position="636"/>
    </location>
</feature>
<keyword evidence="7" id="KW-0732">Signal</keyword>
<evidence type="ECO:0000313" key="10">
    <source>
        <dbReference type="EMBL" id="PZF72110.1"/>
    </source>
</evidence>
<dbReference type="InterPro" id="IPR050131">
    <property type="entry name" value="Peptidase_S8_subtilisin-like"/>
</dbReference>
<dbReference type="PANTHER" id="PTHR43806:SF11">
    <property type="entry name" value="CEREVISIN-RELATED"/>
    <property type="match status" value="1"/>
</dbReference>
<protein>
    <recommendedName>
        <fullName evidence="12">Peptidase S8</fullName>
    </recommendedName>
</protein>
<dbReference type="Pfam" id="PF00082">
    <property type="entry name" value="Peptidase_S8"/>
    <property type="match status" value="1"/>
</dbReference>
<dbReference type="GO" id="GO:0004252">
    <property type="term" value="F:serine-type endopeptidase activity"/>
    <property type="evidence" value="ECO:0007669"/>
    <property type="project" value="UniProtKB-UniRule"/>
</dbReference>
<keyword evidence="11" id="KW-1185">Reference proteome</keyword>
<dbReference type="AlphaFoldDB" id="A0A2W2AIP4"/>
<dbReference type="Gene3D" id="3.40.50.200">
    <property type="entry name" value="Peptidase S8/S53 domain"/>
    <property type="match status" value="2"/>
</dbReference>
<evidence type="ECO:0000256" key="7">
    <source>
        <dbReference type="SAM" id="SignalP"/>
    </source>
</evidence>
<organism evidence="10 11">
    <name type="scientific">Taibaiella soli</name>
    <dbReference type="NCBI Taxonomy" id="1649169"/>
    <lineage>
        <taxon>Bacteria</taxon>
        <taxon>Pseudomonadati</taxon>
        <taxon>Bacteroidota</taxon>
        <taxon>Chitinophagia</taxon>
        <taxon>Chitinophagales</taxon>
        <taxon>Chitinophagaceae</taxon>
        <taxon>Taibaiella</taxon>
    </lineage>
</organism>
<evidence type="ECO:0000259" key="9">
    <source>
        <dbReference type="Pfam" id="PF18962"/>
    </source>
</evidence>
<evidence type="ECO:0000313" key="11">
    <source>
        <dbReference type="Proteomes" id="UP000248745"/>
    </source>
</evidence>